<evidence type="ECO:0000313" key="5">
    <source>
        <dbReference type="Proteomes" id="UP001222325"/>
    </source>
</evidence>
<gene>
    <name evidence="4" type="ORF">B0H15DRAFT_949132</name>
</gene>
<sequence>MVATRKTPVAPVPPGSRTNSSAPVPRASSKPAAASNLKAPLPDAAPDKNGDKSSPQKAQAKSRHKNRQAKKSGKPARSPLDLLLYLLLFLFGAYALTTCPADAALSNPVCRGLAQYRTHVLEPYVLPPMHRALSHPAVYPYTAAAQRALDTVQPYAVRTAVLIQPFAERAVRLARPYAKAARAQLAAQWDAHVLPPYRVHLAPHLARMQPYAAAAQRALERTAYTLHTLYTRHAKPLALRLYALAKPHVLRAYAAARPHVLNAWRVGVRRLGEARRAYVDPHVVRIWAKVLELSGKEVVVVSVRDDGEGGVKGTAVSGTTTSTLIVAKTAKAAPEGVVTPVVPVPVAEETAVVAPEAAVVPTASEATASAVPSETAVSLTASPKPPVGTASVPEPAASPSSTAASVETPVSSTEPSTPPVETASAPSSSSSSTAAAVETAASVVAQSAHGMESAVVGEILASASSAPAETDAPLEPETEEPGAAPFDDPKPYSTPEEDDMASFFEEFDVDAIGLVTEEEEDLALTPEEERALAAQAAKEKVERTKAQRAELEGRLARLSGELKATAKEKEAELRGVLAATRGRGVAKLEEGEKEVIGELRKEGEKLMRGLEGYLKKERQGAGKDGKGREERWERVVGKVEEKLGERVANAQAWLTAVHTEEKAGEVEEGMAIIAQMRDACSQAQGNVGMDLSWLDDVTYMDWQVYHDLARIGEAFQAQASEIQGGTHADPPADPFLTRVQALQGELNALVEALVGRIAALRREAGELFSAPPEPKTPAVEADEPMVSVEPVVPPPPAKAGATDPESPVIGKSAEQVVEALRDVPVEPKRVHEEL</sequence>
<protein>
    <submittedName>
        <fullName evidence="4">Uncharacterized protein</fullName>
    </submittedName>
</protein>
<accession>A0AAD6XRJ5</accession>
<keyword evidence="5" id="KW-1185">Reference proteome</keyword>
<keyword evidence="3" id="KW-1133">Transmembrane helix</keyword>
<evidence type="ECO:0000256" key="3">
    <source>
        <dbReference type="SAM" id="Phobius"/>
    </source>
</evidence>
<evidence type="ECO:0000256" key="2">
    <source>
        <dbReference type="SAM" id="MobiDB-lite"/>
    </source>
</evidence>
<comment type="caution">
    <text evidence="4">The sequence shown here is derived from an EMBL/GenBank/DDBJ whole genome shotgun (WGS) entry which is preliminary data.</text>
</comment>
<dbReference type="Proteomes" id="UP001222325">
    <property type="component" value="Unassembled WGS sequence"/>
</dbReference>
<feature type="transmembrane region" description="Helical" evidence="3">
    <location>
        <begin position="80"/>
        <end position="97"/>
    </location>
</feature>
<name>A0AAD6XRJ5_9AGAR</name>
<dbReference type="EMBL" id="JARJCN010000023">
    <property type="protein sequence ID" value="KAJ7089887.1"/>
    <property type="molecule type" value="Genomic_DNA"/>
</dbReference>
<dbReference type="AlphaFoldDB" id="A0AAD6XRJ5"/>
<feature type="region of interest" description="Disordered" evidence="2">
    <location>
        <begin position="377"/>
        <end position="431"/>
    </location>
</feature>
<feature type="region of interest" description="Disordered" evidence="2">
    <location>
        <begin position="768"/>
        <end position="808"/>
    </location>
</feature>
<feature type="region of interest" description="Disordered" evidence="2">
    <location>
        <begin position="1"/>
        <end position="75"/>
    </location>
</feature>
<keyword evidence="1" id="KW-0175">Coiled coil</keyword>
<feature type="region of interest" description="Disordered" evidence="2">
    <location>
        <begin position="464"/>
        <end position="497"/>
    </location>
</feature>
<reference evidence="4" key="1">
    <citation type="submission" date="2023-03" db="EMBL/GenBank/DDBJ databases">
        <title>Massive genome expansion in bonnet fungi (Mycena s.s.) driven by repeated elements and novel gene families across ecological guilds.</title>
        <authorList>
            <consortium name="Lawrence Berkeley National Laboratory"/>
            <person name="Harder C.B."/>
            <person name="Miyauchi S."/>
            <person name="Viragh M."/>
            <person name="Kuo A."/>
            <person name="Thoen E."/>
            <person name="Andreopoulos B."/>
            <person name="Lu D."/>
            <person name="Skrede I."/>
            <person name="Drula E."/>
            <person name="Henrissat B."/>
            <person name="Morin E."/>
            <person name="Kohler A."/>
            <person name="Barry K."/>
            <person name="LaButti K."/>
            <person name="Morin E."/>
            <person name="Salamov A."/>
            <person name="Lipzen A."/>
            <person name="Mereny Z."/>
            <person name="Hegedus B."/>
            <person name="Baldrian P."/>
            <person name="Stursova M."/>
            <person name="Weitz H."/>
            <person name="Taylor A."/>
            <person name="Grigoriev I.V."/>
            <person name="Nagy L.G."/>
            <person name="Martin F."/>
            <person name="Kauserud H."/>
        </authorList>
    </citation>
    <scope>NUCLEOTIDE SEQUENCE</scope>
    <source>
        <strain evidence="4">CBHHK173m</strain>
    </source>
</reference>
<proteinExistence type="predicted"/>
<keyword evidence="3" id="KW-0812">Transmembrane</keyword>
<evidence type="ECO:0000313" key="4">
    <source>
        <dbReference type="EMBL" id="KAJ7089887.1"/>
    </source>
</evidence>
<feature type="compositionally biased region" description="Low complexity" evidence="2">
    <location>
        <begin position="390"/>
        <end position="431"/>
    </location>
</feature>
<feature type="compositionally biased region" description="Basic residues" evidence="2">
    <location>
        <begin position="60"/>
        <end position="74"/>
    </location>
</feature>
<organism evidence="4 5">
    <name type="scientific">Mycena belliarum</name>
    <dbReference type="NCBI Taxonomy" id="1033014"/>
    <lineage>
        <taxon>Eukaryota</taxon>
        <taxon>Fungi</taxon>
        <taxon>Dikarya</taxon>
        <taxon>Basidiomycota</taxon>
        <taxon>Agaricomycotina</taxon>
        <taxon>Agaricomycetes</taxon>
        <taxon>Agaricomycetidae</taxon>
        <taxon>Agaricales</taxon>
        <taxon>Marasmiineae</taxon>
        <taxon>Mycenaceae</taxon>
        <taxon>Mycena</taxon>
    </lineage>
</organism>
<evidence type="ECO:0000256" key="1">
    <source>
        <dbReference type="SAM" id="Coils"/>
    </source>
</evidence>
<feature type="coiled-coil region" evidence="1">
    <location>
        <begin position="534"/>
        <end position="568"/>
    </location>
</feature>
<keyword evidence="3" id="KW-0472">Membrane</keyword>